<gene>
    <name evidence="1" type="ORF">LPB072_05920</name>
    <name evidence="2" type="ORF">LPB72_08500</name>
</gene>
<dbReference type="Proteomes" id="UP000185680">
    <property type="component" value="Chromosome"/>
</dbReference>
<evidence type="ECO:0000313" key="1">
    <source>
        <dbReference type="EMBL" id="AOW12459.1"/>
    </source>
</evidence>
<keyword evidence="3" id="KW-1185">Reference proteome</keyword>
<evidence type="ECO:0008006" key="5">
    <source>
        <dbReference type="Google" id="ProtNLM"/>
    </source>
</evidence>
<organism evidence="1 4">
    <name type="scientific">Hydrogenophaga crassostreae</name>
    <dbReference type="NCBI Taxonomy" id="1763535"/>
    <lineage>
        <taxon>Bacteria</taxon>
        <taxon>Pseudomonadati</taxon>
        <taxon>Pseudomonadota</taxon>
        <taxon>Betaproteobacteria</taxon>
        <taxon>Burkholderiales</taxon>
        <taxon>Comamonadaceae</taxon>
        <taxon>Hydrogenophaga</taxon>
    </lineage>
</organism>
<name>A0A167ICJ5_9BURK</name>
<dbReference type="InterPro" id="IPR029058">
    <property type="entry name" value="AB_hydrolase_fold"/>
</dbReference>
<sequence length="255" mass="28054">MPYTLFLPDGPGPFPLIVFNHGVSIDPRSQATARPLVLARQMVARGYAVVAPMRRGFAQTQGSYRYNYCVYHRGIDVDGLGTEKDPGMTDETFDLHAFVNEIVGLREVDRSRIVLVSQSGGFAPVLGYMTMPRSGALGYINFVGGGFSYCARKDNLALARQAGAALGQKVKRPGLWIYSRQDSFVSAATYRVMFDRFVSVGGEATLVELNPPIDEGHYMIGEEKAVSTWWPHVEGYLRHLGLPTEVRFVVAGGAR</sequence>
<dbReference type="AlphaFoldDB" id="A0A167ICJ5"/>
<dbReference type="Gene3D" id="3.40.50.1820">
    <property type="entry name" value="alpha/beta hydrolase"/>
    <property type="match status" value="1"/>
</dbReference>
<reference evidence="2 3" key="1">
    <citation type="submission" date="2016-02" db="EMBL/GenBank/DDBJ databases">
        <title>Draft genome sequence of Hydrogenophaga sp. LPB0072.</title>
        <authorList>
            <person name="Shin S.-K."/>
            <person name="Yi H."/>
        </authorList>
    </citation>
    <scope>NUCLEOTIDE SEQUENCE [LARGE SCALE GENOMIC DNA]</scope>
    <source>
        <strain evidence="2 3">LPB0072</strain>
    </source>
</reference>
<accession>A0A167ICJ5</accession>
<reference evidence="1 4" key="2">
    <citation type="submission" date="2016-10" db="EMBL/GenBank/DDBJ databases">
        <title>Hydorgenophaga sp. LPB0072 isolated from gastropod.</title>
        <authorList>
            <person name="Kim E."/>
            <person name="Yi H."/>
        </authorList>
    </citation>
    <scope>NUCLEOTIDE SEQUENCE [LARGE SCALE GENOMIC DNA]</scope>
    <source>
        <strain evidence="1 4">LPB0072</strain>
    </source>
</reference>
<dbReference type="SUPFAM" id="SSF53474">
    <property type="entry name" value="alpha/beta-Hydrolases"/>
    <property type="match status" value="1"/>
</dbReference>
<evidence type="ECO:0000313" key="2">
    <source>
        <dbReference type="EMBL" id="OAD42511.1"/>
    </source>
</evidence>
<dbReference type="Proteomes" id="UP000185657">
    <property type="component" value="Unassembled WGS sequence"/>
</dbReference>
<evidence type="ECO:0000313" key="3">
    <source>
        <dbReference type="Proteomes" id="UP000185657"/>
    </source>
</evidence>
<protein>
    <recommendedName>
        <fullName evidence="5">Alpha/beta hydrolase</fullName>
    </recommendedName>
</protein>
<dbReference type="STRING" id="1763535.LPB072_05920"/>
<dbReference type="EMBL" id="CP017476">
    <property type="protein sequence ID" value="AOW12459.1"/>
    <property type="molecule type" value="Genomic_DNA"/>
</dbReference>
<dbReference type="KEGG" id="hyl:LPB072_05920"/>
<evidence type="ECO:0000313" key="4">
    <source>
        <dbReference type="Proteomes" id="UP000185680"/>
    </source>
</evidence>
<proteinExistence type="predicted"/>
<dbReference type="EMBL" id="LVWD01000008">
    <property type="protein sequence ID" value="OAD42511.1"/>
    <property type="molecule type" value="Genomic_DNA"/>
</dbReference>